<evidence type="ECO:0000313" key="6">
    <source>
        <dbReference type="EMBL" id="KAL3513215.1"/>
    </source>
</evidence>
<dbReference type="Proteomes" id="UP001630127">
    <property type="component" value="Unassembled WGS sequence"/>
</dbReference>
<evidence type="ECO:0000313" key="7">
    <source>
        <dbReference type="Proteomes" id="UP001630127"/>
    </source>
</evidence>
<dbReference type="PROSITE" id="PS51015">
    <property type="entry name" value="YDG"/>
    <property type="match status" value="1"/>
</dbReference>
<keyword evidence="2 3" id="KW-0539">Nucleus</keyword>
<dbReference type="GO" id="GO:0005694">
    <property type="term" value="C:chromosome"/>
    <property type="evidence" value="ECO:0007669"/>
    <property type="project" value="UniProtKB-SubCell"/>
</dbReference>
<dbReference type="InterPro" id="IPR015947">
    <property type="entry name" value="PUA-like_sf"/>
</dbReference>
<dbReference type="SMART" id="SM00466">
    <property type="entry name" value="SRA"/>
    <property type="match status" value="1"/>
</dbReference>
<feature type="region of interest" description="Disordered" evidence="4">
    <location>
        <begin position="536"/>
        <end position="587"/>
    </location>
</feature>
<proteinExistence type="predicted"/>
<evidence type="ECO:0000256" key="1">
    <source>
        <dbReference type="ARBA" id="ARBA00004286"/>
    </source>
</evidence>
<dbReference type="InterPro" id="IPR036987">
    <property type="entry name" value="SRA-YDG_sf"/>
</dbReference>
<dbReference type="Gene3D" id="2.30.280.10">
    <property type="entry name" value="SRA-YDG"/>
    <property type="match status" value="1"/>
</dbReference>
<dbReference type="InterPro" id="IPR051357">
    <property type="entry name" value="H3K9_HMTase_SUVAR3-9"/>
</dbReference>
<dbReference type="PANTHER" id="PTHR45660:SF46">
    <property type="entry name" value="HISTONE-LYSINE N-METHYLTRANSFERASE, H3 LYSINE-9 SPECIFIC SUVH6"/>
    <property type="match status" value="1"/>
</dbReference>
<sequence length="587" mass="64959">MDGTGKQLVEHGRHHSRRFQTNVNCTKVYGVSFECNGSEIPKGAGVENNVAESLRILPPNEARIEGTKPLVSSVKDAALKKKMTEKNVKRVRKEDKSKCVDAGKTTSQHTLFANGHPPSKLGKGVSVCKEFRRGFVGLHSKSGIIFIDGCSQAEPKSSIGMDKTHDEVIKDDIWGCSLTGRKVGKNASTENIVKDQNKQKQFIIDETCTVAQKKFTFDVRKAEAAREIEVAGSRVSKVNSREGVSPFPQSNNMWTVGSDKCPEVVSRNKVIKSVELFEEEYTKLLQDRKRERNERGKPTNRIDVKAAMILKEEGKWVNTVQEVGKIPGVEIGDQFQYRAELAVIGLHNQFSAGIDYIKVGEKLFATCIVDSGRYKNERRTPDEFIYTGEGGNPRMTKKKPEDQKLKHGNLALKTSMDAKLPVRVVHCCQSLKGPITLGINNGSGLRYTYDGLYTVNSYWKERDENGKLMFKFKMIRMFDKPNLVPRSLSETRKSTVEGMHGMIAGTSLPKEKKLIHSLNATTENKPPCCTTNSALDGGCSSRSSEDSHPKKASGPIRSKSEGGPIIKAKSIANQSGASGKRTSFLQD</sequence>
<feature type="compositionally biased region" description="Polar residues" evidence="4">
    <location>
        <begin position="571"/>
        <end position="587"/>
    </location>
</feature>
<comment type="caution">
    <text evidence="6">The sequence shown here is derived from an EMBL/GenBank/DDBJ whole genome shotgun (WGS) entry which is preliminary data.</text>
</comment>
<dbReference type="EMBL" id="JBJUIK010000011">
    <property type="protein sequence ID" value="KAL3513215.1"/>
    <property type="molecule type" value="Genomic_DNA"/>
</dbReference>
<dbReference type="AlphaFoldDB" id="A0ABD2Z120"/>
<evidence type="ECO:0000256" key="4">
    <source>
        <dbReference type="SAM" id="MobiDB-lite"/>
    </source>
</evidence>
<feature type="domain" description="YDG" evidence="5">
    <location>
        <begin position="324"/>
        <end position="476"/>
    </location>
</feature>
<evidence type="ECO:0000256" key="3">
    <source>
        <dbReference type="PROSITE-ProRule" id="PRU00358"/>
    </source>
</evidence>
<dbReference type="SUPFAM" id="SSF88697">
    <property type="entry name" value="PUA domain-like"/>
    <property type="match status" value="1"/>
</dbReference>
<accession>A0ABD2Z120</accession>
<dbReference type="Pfam" id="PF02182">
    <property type="entry name" value="SAD_SRA"/>
    <property type="match status" value="1"/>
</dbReference>
<name>A0ABD2Z120_9GENT</name>
<evidence type="ECO:0000259" key="5">
    <source>
        <dbReference type="PROSITE" id="PS51015"/>
    </source>
</evidence>
<dbReference type="GO" id="GO:0005634">
    <property type="term" value="C:nucleus"/>
    <property type="evidence" value="ECO:0007669"/>
    <property type="project" value="UniProtKB-SubCell"/>
</dbReference>
<protein>
    <recommendedName>
        <fullName evidence="5">YDG domain-containing protein</fullName>
    </recommendedName>
</protein>
<reference evidence="6 7" key="1">
    <citation type="submission" date="2024-11" db="EMBL/GenBank/DDBJ databases">
        <title>A near-complete genome assembly of Cinchona calisaya.</title>
        <authorList>
            <person name="Lian D.C."/>
            <person name="Zhao X.W."/>
            <person name="Wei L."/>
        </authorList>
    </citation>
    <scope>NUCLEOTIDE SEQUENCE [LARGE SCALE GENOMIC DNA]</scope>
    <source>
        <tissue evidence="6">Nenye</tissue>
    </source>
</reference>
<comment type="subcellular location">
    <subcellularLocation>
        <location evidence="1">Chromosome</location>
    </subcellularLocation>
    <subcellularLocation>
        <location evidence="3">Nucleus</location>
    </subcellularLocation>
</comment>
<organism evidence="6 7">
    <name type="scientific">Cinchona calisaya</name>
    <dbReference type="NCBI Taxonomy" id="153742"/>
    <lineage>
        <taxon>Eukaryota</taxon>
        <taxon>Viridiplantae</taxon>
        <taxon>Streptophyta</taxon>
        <taxon>Embryophyta</taxon>
        <taxon>Tracheophyta</taxon>
        <taxon>Spermatophyta</taxon>
        <taxon>Magnoliopsida</taxon>
        <taxon>eudicotyledons</taxon>
        <taxon>Gunneridae</taxon>
        <taxon>Pentapetalae</taxon>
        <taxon>asterids</taxon>
        <taxon>lamiids</taxon>
        <taxon>Gentianales</taxon>
        <taxon>Rubiaceae</taxon>
        <taxon>Cinchonoideae</taxon>
        <taxon>Cinchoneae</taxon>
        <taxon>Cinchona</taxon>
    </lineage>
</organism>
<evidence type="ECO:0000256" key="2">
    <source>
        <dbReference type="ARBA" id="ARBA00023242"/>
    </source>
</evidence>
<keyword evidence="7" id="KW-1185">Reference proteome</keyword>
<dbReference type="PANTHER" id="PTHR45660">
    <property type="entry name" value="HISTONE-LYSINE N-METHYLTRANSFERASE SETMAR"/>
    <property type="match status" value="1"/>
</dbReference>
<gene>
    <name evidence="6" type="ORF">ACH5RR_025932</name>
</gene>
<dbReference type="InterPro" id="IPR003105">
    <property type="entry name" value="SRA_YDG"/>
</dbReference>